<dbReference type="RefSeq" id="WP_121130779.1">
    <property type="nucleotide sequence ID" value="NZ_JBHUFK010000062.1"/>
</dbReference>
<evidence type="ECO:0000256" key="8">
    <source>
        <dbReference type="SAM" id="MobiDB-lite"/>
    </source>
</evidence>
<dbReference type="PIRSF" id="PIRSF002741">
    <property type="entry name" value="MppA"/>
    <property type="match status" value="1"/>
</dbReference>
<dbReference type="Pfam" id="PF00496">
    <property type="entry name" value="SBP_bac_5"/>
    <property type="match status" value="1"/>
</dbReference>
<dbReference type="Gene3D" id="3.90.76.10">
    <property type="entry name" value="Dipeptide-binding Protein, Domain 1"/>
    <property type="match status" value="1"/>
</dbReference>
<evidence type="ECO:0000313" key="12">
    <source>
        <dbReference type="Proteomes" id="UP000281813"/>
    </source>
</evidence>
<dbReference type="Gene3D" id="3.40.190.10">
    <property type="entry name" value="Periplasmic binding protein-like II"/>
    <property type="match status" value="1"/>
</dbReference>
<evidence type="ECO:0000256" key="6">
    <source>
        <dbReference type="ARBA" id="ARBA00023139"/>
    </source>
</evidence>
<keyword evidence="6" id="KW-0564">Palmitate</keyword>
<keyword evidence="3" id="KW-0813">Transport</keyword>
<evidence type="ECO:0000256" key="7">
    <source>
        <dbReference type="ARBA" id="ARBA00023288"/>
    </source>
</evidence>
<comment type="similarity">
    <text evidence="2">Belongs to the bacterial solute-binding protein 5 family.</text>
</comment>
<dbReference type="InterPro" id="IPR030678">
    <property type="entry name" value="Peptide/Ni-bd"/>
</dbReference>
<keyword evidence="5" id="KW-0653">Protein transport</keyword>
<dbReference type="PROSITE" id="PS51257">
    <property type="entry name" value="PROKAR_LIPOPROTEIN"/>
    <property type="match status" value="1"/>
</dbReference>
<dbReference type="FunFam" id="3.90.76.10:FF:000001">
    <property type="entry name" value="Oligopeptide ABC transporter substrate-binding protein"/>
    <property type="match status" value="1"/>
</dbReference>
<evidence type="ECO:0000256" key="9">
    <source>
        <dbReference type="SAM" id="SignalP"/>
    </source>
</evidence>
<evidence type="ECO:0000256" key="2">
    <source>
        <dbReference type="ARBA" id="ARBA00005695"/>
    </source>
</evidence>
<dbReference type="FunFam" id="3.10.105.10:FF:000001">
    <property type="entry name" value="Oligopeptide ABC transporter, oligopeptide-binding protein"/>
    <property type="match status" value="1"/>
</dbReference>
<dbReference type="OrthoDB" id="9801912at2"/>
<feature type="signal peptide" evidence="9">
    <location>
        <begin position="1"/>
        <end position="23"/>
    </location>
</feature>
<evidence type="ECO:0000256" key="5">
    <source>
        <dbReference type="ARBA" id="ARBA00022856"/>
    </source>
</evidence>
<keyword evidence="12" id="KW-1185">Reference proteome</keyword>
<feature type="chain" id="PRO_5039465893" evidence="9">
    <location>
        <begin position="24"/>
        <end position="572"/>
    </location>
</feature>
<protein>
    <submittedName>
        <fullName evidence="11">Peptide ABC transporter substrate-binding protein</fullName>
    </submittedName>
</protein>
<dbReference type="InterPro" id="IPR039424">
    <property type="entry name" value="SBP_5"/>
</dbReference>
<gene>
    <name evidence="11" type="ORF">D8M05_08810</name>
</gene>
<feature type="compositionally biased region" description="Acidic residues" evidence="8">
    <location>
        <begin position="26"/>
        <end position="57"/>
    </location>
</feature>
<feature type="domain" description="Solute-binding protein family 5" evidence="10">
    <location>
        <begin position="102"/>
        <end position="489"/>
    </location>
</feature>
<reference evidence="11 12" key="1">
    <citation type="journal article" date="2015" name="Antonie Van Leeuwenhoek">
        <title>Oceanobacillus bengalensis sp. nov., a bacterium isolated from seawater of the Bay of Bengal.</title>
        <authorList>
            <person name="Yongchang O."/>
            <person name="Xiang W."/>
            <person name="Wang G."/>
        </authorList>
    </citation>
    <scope>NUCLEOTIDE SEQUENCE [LARGE SCALE GENOMIC DNA]</scope>
    <source>
        <strain evidence="11 12">MCCC 1K00260</strain>
    </source>
</reference>
<feature type="region of interest" description="Disordered" evidence="8">
    <location>
        <begin position="24"/>
        <end position="57"/>
    </location>
</feature>
<organism evidence="11 12">
    <name type="scientific">Oceanobacillus bengalensis</name>
    <dbReference type="NCBI Taxonomy" id="1435466"/>
    <lineage>
        <taxon>Bacteria</taxon>
        <taxon>Bacillati</taxon>
        <taxon>Bacillota</taxon>
        <taxon>Bacilli</taxon>
        <taxon>Bacillales</taxon>
        <taxon>Bacillaceae</taxon>
        <taxon>Oceanobacillus</taxon>
    </lineage>
</organism>
<accession>A0A494Z0G8</accession>
<dbReference type="Gene3D" id="3.10.105.10">
    <property type="entry name" value="Dipeptide-binding Protein, Domain 3"/>
    <property type="match status" value="1"/>
</dbReference>
<keyword evidence="7" id="KW-0449">Lipoprotein</keyword>
<keyword evidence="4 9" id="KW-0732">Signal</keyword>
<keyword evidence="5" id="KW-0571">Peptide transport</keyword>
<dbReference type="AlphaFoldDB" id="A0A494Z0G8"/>
<dbReference type="GO" id="GO:1904680">
    <property type="term" value="F:peptide transmembrane transporter activity"/>
    <property type="evidence" value="ECO:0007669"/>
    <property type="project" value="TreeGrafter"/>
</dbReference>
<dbReference type="EMBL" id="RBZO01000011">
    <property type="protein sequence ID" value="RKQ15851.1"/>
    <property type="molecule type" value="Genomic_DNA"/>
</dbReference>
<evidence type="ECO:0000256" key="3">
    <source>
        <dbReference type="ARBA" id="ARBA00022448"/>
    </source>
</evidence>
<dbReference type="PANTHER" id="PTHR30290">
    <property type="entry name" value="PERIPLASMIC BINDING COMPONENT OF ABC TRANSPORTER"/>
    <property type="match status" value="1"/>
</dbReference>
<dbReference type="CDD" id="cd08504">
    <property type="entry name" value="PBP2_OppA"/>
    <property type="match status" value="1"/>
</dbReference>
<evidence type="ECO:0000313" key="11">
    <source>
        <dbReference type="EMBL" id="RKQ15851.1"/>
    </source>
</evidence>
<comment type="caution">
    <text evidence="11">The sequence shown here is derived from an EMBL/GenBank/DDBJ whole genome shotgun (WGS) entry which is preliminary data.</text>
</comment>
<dbReference type="GO" id="GO:0015833">
    <property type="term" value="P:peptide transport"/>
    <property type="evidence" value="ECO:0007669"/>
    <property type="project" value="UniProtKB-KW"/>
</dbReference>
<evidence type="ECO:0000259" key="10">
    <source>
        <dbReference type="Pfam" id="PF00496"/>
    </source>
</evidence>
<dbReference type="SUPFAM" id="SSF53850">
    <property type="entry name" value="Periplasmic binding protein-like II"/>
    <property type="match status" value="1"/>
</dbReference>
<dbReference type="InterPro" id="IPR000914">
    <property type="entry name" value="SBP_5_dom"/>
</dbReference>
<sequence length="572" mass="62842">MKLKNWALLLALGLLLTVLVACSGGDSEDTESSDTGDADTAEDTTEEVAEETEGETEGENVLNVINGDTIPSMDPSMATDEYGFQFIGATMEGLYRLDENAEPVEGIATNHEVSEDGMTWTFTLREDATWSNGDPVTAHDFVYAWQRAVSPDTGSEYGPYMMGGVIKNATEVNTGDVPVEELGVTAEDDFTLVVELANPTPYFESLTSFGTFMPLNQAFVEEQGDNFATSTDTLLFNGPFTLENWTSTASEWDLVKNESYWDAETVQVEKINHVVVKDPSTSVRLYEEGSVDRAGISSDLVDQYSTHEDYVVTPETSVFYLKINQTRNEALANANIRNAIARAFNKDDLVNEILNNGSIVANGLIPADFAPVPESGEDFRAASGDLMTYDTEAALEYWEKGLDELGVDSIDMELLGGDTETSKVMNEYLANQLSTNLPGLNVTLKSVPFEQRLDLDTSMDYDLQVAGWGPDYLDPYTFLSLWITDGGNNMMGYSNSEYDALLEEATTTLATDNVARYENFFEAEKILFEDAAIAPIYQSAMAQLVSPKIEGVFVNPFGATYEYKWASVNSAE</sequence>
<name>A0A494Z0G8_9BACI</name>
<evidence type="ECO:0000256" key="4">
    <source>
        <dbReference type="ARBA" id="ARBA00022729"/>
    </source>
</evidence>
<comment type="subcellular location">
    <subcellularLocation>
        <location evidence="1">Cell membrane</location>
        <topology evidence="1">Lipid-anchor</topology>
    </subcellularLocation>
</comment>
<dbReference type="PANTHER" id="PTHR30290:SF10">
    <property type="entry name" value="PERIPLASMIC OLIGOPEPTIDE-BINDING PROTEIN-RELATED"/>
    <property type="match status" value="1"/>
</dbReference>
<dbReference type="GO" id="GO:0043190">
    <property type="term" value="C:ATP-binding cassette (ABC) transporter complex"/>
    <property type="evidence" value="ECO:0007669"/>
    <property type="project" value="InterPro"/>
</dbReference>
<evidence type="ECO:0000256" key="1">
    <source>
        <dbReference type="ARBA" id="ARBA00004193"/>
    </source>
</evidence>
<dbReference type="GO" id="GO:0030288">
    <property type="term" value="C:outer membrane-bounded periplasmic space"/>
    <property type="evidence" value="ECO:0007669"/>
    <property type="project" value="UniProtKB-ARBA"/>
</dbReference>
<dbReference type="Proteomes" id="UP000281813">
    <property type="component" value="Unassembled WGS sequence"/>
</dbReference>
<proteinExistence type="inferred from homology"/>